<dbReference type="EMBL" id="CM001200">
    <property type="protein sequence ID" value="EGP87621.1"/>
    <property type="molecule type" value="Genomic_DNA"/>
</dbReference>
<feature type="compositionally biased region" description="Polar residues" evidence="1">
    <location>
        <begin position="121"/>
        <end position="133"/>
    </location>
</feature>
<feature type="compositionally biased region" description="Basic residues" evidence="1">
    <location>
        <begin position="61"/>
        <end position="71"/>
    </location>
</feature>
<evidence type="ECO:0000313" key="3">
    <source>
        <dbReference type="Proteomes" id="UP000008062"/>
    </source>
</evidence>
<dbReference type="RefSeq" id="XP_003852645.1">
    <property type="nucleotide sequence ID" value="XM_003852597.1"/>
</dbReference>
<dbReference type="KEGG" id="ztr:MYCGRDRAFT_104489"/>
<sequence length="133" mass="15422">KTCAFFLDKRFFFLHRTSITDIDRSTPNLTNLTKPPLNPQNQPQEPQENPKKLKKASSNLRRQKGRAHLRQSRATQIQLTKAEDTHPQETLKTTPPKRQQLRKPAPKHTCDTHQAHESSRHSQQNLRITFVGT</sequence>
<dbReference type="AlphaFoldDB" id="F9XC15"/>
<dbReference type="Proteomes" id="UP000008062">
    <property type="component" value="Chromosome 5"/>
</dbReference>
<reference evidence="2 3" key="1">
    <citation type="journal article" date="2011" name="PLoS Genet.">
        <title>Finished genome of the fungal wheat pathogen Mycosphaerella graminicola reveals dispensome structure, chromosome plasticity, and stealth pathogenesis.</title>
        <authorList>
            <person name="Goodwin S.B."/>
            <person name="Ben M'barek S."/>
            <person name="Dhillon B."/>
            <person name="Wittenberg A.H.J."/>
            <person name="Crane C.F."/>
            <person name="Hane J.K."/>
            <person name="Foster A.J."/>
            <person name="Van der Lee T.A.J."/>
            <person name="Grimwood J."/>
            <person name="Aerts A."/>
            <person name="Antoniw J."/>
            <person name="Bailey A."/>
            <person name="Bluhm B."/>
            <person name="Bowler J."/>
            <person name="Bristow J."/>
            <person name="van der Burgt A."/>
            <person name="Canto-Canche B."/>
            <person name="Churchill A.C.L."/>
            <person name="Conde-Ferraez L."/>
            <person name="Cools H.J."/>
            <person name="Coutinho P.M."/>
            <person name="Csukai M."/>
            <person name="Dehal P."/>
            <person name="De Wit P."/>
            <person name="Donzelli B."/>
            <person name="van de Geest H.C."/>
            <person name="van Ham R.C.H.J."/>
            <person name="Hammond-Kosack K.E."/>
            <person name="Henrissat B."/>
            <person name="Kilian A."/>
            <person name="Kobayashi A.K."/>
            <person name="Koopmann E."/>
            <person name="Kourmpetis Y."/>
            <person name="Kuzniar A."/>
            <person name="Lindquist E."/>
            <person name="Lombard V."/>
            <person name="Maliepaard C."/>
            <person name="Martins N."/>
            <person name="Mehrabi R."/>
            <person name="Nap J.P.H."/>
            <person name="Ponomarenko A."/>
            <person name="Rudd J.J."/>
            <person name="Salamov A."/>
            <person name="Schmutz J."/>
            <person name="Schouten H.J."/>
            <person name="Shapiro H."/>
            <person name="Stergiopoulos I."/>
            <person name="Torriani S.F.F."/>
            <person name="Tu H."/>
            <person name="de Vries R.P."/>
            <person name="Waalwijk C."/>
            <person name="Ware S.B."/>
            <person name="Wiebenga A."/>
            <person name="Zwiers L.-H."/>
            <person name="Oliver R.P."/>
            <person name="Grigoriev I.V."/>
            <person name="Kema G.H.J."/>
        </authorList>
    </citation>
    <scope>NUCLEOTIDE SEQUENCE [LARGE SCALE GENOMIC DNA]</scope>
    <source>
        <strain evidence="3">CBS 115943 / IPO323</strain>
    </source>
</reference>
<feature type="region of interest" description="Disordered" evidence="1">
    <location>
        <begin position="23"/>
        <end position="133"/>
    </location>
</feature>
<dbReference type="HOGENOM" id="CLU_1911791_0_0_1"/>
<dbReference type="GeneID" id="13393956"/>
<name>F9XC15_ZYMTI</name>
<feature type="compositionally biased region" description="Basic and acidic residues" evidence="1">
    <location>
        <begin position="108"/>
        <end position="120"/>
    </location>
</feature>
<accession>F9XC15</accession>
<evidence type="ECO:0000256" key="1">
    <source>
        <dbReference type="SAM" id="MobiDB-lite"/>
    </source>
</evidence>
<organism evidence="2 3">
    <name type="scientific">Zymoseptoria tritici (strain CBS 115943 / IPO323)</name>
    <name type="common">Speckled leaf blotch fungus</name>
    <name type="synonym">Septoria tritici</name>
    <dbReference type="NCBI Taxonomy" id="336722"/>
    <lineage>
        <taxon>Eukaryota</taxon>
        <taxon>Fungi</taxon>
        <taxon>Dikarya</taxon>
        <taxon>Ascomycota</taxon>
        <taxon>Pezizomycotina</taxon>
        <taxon>Dothideomycetes</taxon>
        <taxon>Dothideomycetidae</taxon>
        <taxon>Mycosphaerellales</taxon>
        <taxon>Mycosphaerellaceae</taxon>
        <taxon>Zymoseptoria</taxon>
    </lineage>
</organism>
<feature type="non-terminal residue" evidence="2">
    <location>
        <position position="1"/>
    </location>
</feature>
<dbReference type="InParanoid" id="F9XC15"/>
<keyword evidence="3" id="KW-1185">Reference proteome</keyword>
<protein>
    <submittedName>
        <fullName evidence="2">Uncharacterized protein</fullName>
    </submittedName>
</protein>
<feature type="compositionally biased region" description="Low complexity" evidence="1">
    <location>
        <begin position="26"/>
        <end position="47"/>
    </location>
</feature>
<proteinExistence type="predicted"/>
<gene>
    <name evidence="2" type="ORF">MYCGRDRAFT_104489</name>
</gene>
<evidence type="ECO:0000313" key="2">
    <source>
        <dbReference type="EMBL" id="EGP87621.1"/>
    </source>
</evidence>